<dbReference type="SUPFAM" id="SSF49899">
    <property type="entry name" value="Concanavalin A-like lectins/glucanases"/>
    <property type="match status" value="1"/>
</dbReference>
<dbReference type="InParanoid" id="A0A6J2V606"/>
<evidence type="ECO:0000256" key="1">
    <source>
        <dbReference type="ARBA" id="ARBA00022588"/>
    </source>
</evidence>
<dbReference type="InterPro" id="IPR003879">
    <property type="entry name" value="Butyrophylin_SPRY"/>
</dbReference>
<dbReference type="SMART" id="SM00449">
    <property type="entry name" value="SPRY"/>
    <property type="match status" value="1"/>
</dbReference>
<keyword evidence="4" id="KW-0862">Zinc</keyword>
<evidence type="ECO:0000313" key="11">
    <source>
        <dbReference type="Proteomes" id="UP000504632"/>
    </source>
</evidence>
<dbReference type="InterPro" id="IPR001841">
    <property type="entry name" value="Znf_RING"/>
</dbReference>
<evidence type="ECO:0000256" key="4">
    <source>
        <dbReference type="ARBA" id="ARBA00022833"/>
    </source>
</evidence>
<dbReference type="Gene3D" id="3.30.40.10">
    <property type="entry name" value="Zinc/RING finger domain, C3HC4 (zinc finger)"/>
    <property type="match status" value="1"/>
</dbReference>
<evidence type="ECO:0000259" key="8">
    <source>
        <dbReference type="PROSITE" id="PS50089"/>
    </source>
</evidence>
<proteinExistence type="predicted"/>
<dbReference type="CDD" id="cd19769">
    <property type="entry name" value="Bbox2_TRIM16-like"/>
    <property type="match status" value="1"/>
</dbReference>
<dbReference type="Pfam" id="PF00622">
    <property type="entry name" value="SPRY"/>
    <property type="match status" value="1"/>
</dbReference>
<evidence type="ECO:0000256" key="5">
    <source>
        <dbReference type="ARBA" id="ARBA00022859"/>
    </source>
</evidence>
<evidence type="ECO:0000256" key="7">
    <source>
        <dbReference type="SAM" id="Coils"/>
    </source>
</evidence>
<dbReference type="SMART" id="SM00184">
    <property type="entry name" value="RING"/>
    <property type="match status" value="1"/>
</dbReference>
<evidence type="ECO:0000259" key="10">
    <source>
        <dbReference type="PROSITE" id="PS50188"/>
    </source>
</evidence>
<organism evidence="11 12">
    <name type="scientific">Chanos chanos</name>
    <name type="common">Milkfish</name>
    <name type="synonym">Mugil chanos</name>
    <dbReference type="NCBI Taxonomy" id="29144"/>
    <lineage>
        <taxon>Eukaryota</taxon>
        <taxon>Metazoa</taxon>
        <taxon>Chordata</taxon>
        <taxon>Craniata</taxon>
        <taxon>Vertebrata</taxon>
        <taxon>Euteleostomi</taxon>
        <taxon>Actinopterygii</taxon>
        <taxon>Neopterygii</taxon>
        <taxon>Teleostei</taxon>
        <taxon>Ostariophysi</taxon>
        <taxon>Gonorynchiformes</taxon>
        <taxon>Chanidae</taxon>
        <taxon>Chanos</taxon>
    </lineage>
</organism>
<dbReference type="Gene3D" id="4.10.830.40">
    <property type="match status" value="1"/>
</dbReference>
<protein>
    <submittedName>
        <fullName evidence="12">E3 ubiquitin/ISG15 ligase TRIM25-like isoform X1</fullName>
    </submittedName>
</protein>
<dbReference type="GO" id="GO:0005737">
    <property type="term" value="C:cytoplasm"/>
    <property type="evidence" value="ECO:0007669"/>
    <property type="project" value="UniProtKB-ARBA"/>
</dbReference>
<dbReference type="Proteomes" id="UP000504632">
    <property type="component" value="Chromosome 1"/>
</dbReference>
<name>A0A6J2V606_CHACN</name>
<dbReference type="Pfam" id="PF00643">
    <property type="entry name" value="zf-B_box"/>
    <property type="match status" value="1"/>
</dbReference>
<dbReference type="Pfam" id="PF13765">
    <property type="entry name" value="PRY"/>
    <property type="match status" value="1"/>
</dbReference>
<accession>A0A6J2V606</accession>
<keyword evidence="7" id="KW-0175">Coiled coil</keyword>
<dbReference type="SUPFAM" id="SSF57845">
    <property type="entry name" value="B-box zinc-binding domain"/>
    <property type="match status" value="1"/>
</dbReference>
<gene>
    <name evidence="12" type="primary">LOC115809195</name>
</gene>
<dbReference type="InterPro" id="IPR000315">
    <property type="entry name" value="Znf_B-box"/>
</dbReference>
<keyword evidence="3 6" id="KW-0863">Zinc-finger</keyword>
<dbReference type="OrthoDB" id="8424085at2759"/>
<feature type="coiled-coil region" evidence="7">
    <location>
        <begin position="190"/>
        <end position="230"/>
    </location>
</feature>
<dbReference type="CDD" id="cd16040">
    <property type="entry name" value="SPRY_PRY_SNTX"/>
    <property type="match status" value="1"/>
</dbReference>
<dbReference type="InterPro" id="IPR003877">
    <property type="entry name" value="SPRY_dom"/>
</dbReference>
<dbReference type="GeneID" id="115809195"/>
<feature type="domain" description="RING-type" evidence="8">
    <location>
        <begin position="14"/>
        <end position="57"/>
    </location>
</feature>
<dbReference type="InterPro" id="IPR017907">
    <property type="entry name" value="Znf_RING_CS"/>
</dbReference>
<keyword evidence="5" id="KW-0391">Immunity</keyword>
<dbReference type="PROSITE" id="PS50119">
    <property type="entry name" value="ZF_BBOX"/>
    <property type="match status" value="1"/>
</dbReference>
<dbReference type="SUPFAM" id="SSF57850">
    <property type="entry name" value="RING/U-box"/>
    <property type="match status" value="1"/>
</dbReference>
<dbReference type="InterPro" id="IPR013083">
    <property type="entry name" value="Znf_RING/FYVE/PHD"/>
</dbReference>
<keyword evidence="1" id="KW-0399">Innate immunity</keyword>
<dbReference type="PANTHER" id="PTHR25465">
    <property type="entry name" value="B-BOX DOMAIN CONTAINING"/>
    <property type="match status" value="1"/>
</dbReference>
<dbReference type="Pfam" id="PF25600">
    <property type="entry name" value="TRIM_CC"/>
    <property type="match status" value="1"/>
</dbReference>
<dbReference type="Gene3D" id="3.30.160.60">
    <property type="entry name" value="Classic Zinc Finger"/>
    <property type="match status" value="1"/>
</dbReference>
<evidence type="ECO:0000256" key="6">
    <source>
        <dbReference type="PROSITE-ProRule" id="PRU00024"/>
    </source>
</evidence>
<dbReference type="Gene3D" id="2.60.120.920">
    <property type="match status" value="1"/>
</dbReference>
<dbReference type="SMART" id="SM00589">
    <property type="entry name" value="PRY"/>
    <property type="match status" value="1"/>
</dbReference>
<dbReference type="PROSITE" id="PS00518">
    <property type="entry name" value="ZF_RING_1"/>
    <property type="match status" value="1"/>
</dbReference>
<dbReference type="Pfam" id="PF15227">
    <property type="entry name" value="zf-C3HC4_4"/>
    <property type="match status" value="1"/>
</dbReference>
<dbReference type="AlphaFoldDB" id="A0A6J2V606"/>
<dbReference type="GO" id="GO:0008270">
    <property type="term" value="F:zinc ion binding"/>
    <property type="evidence" value="ECO:0007669"/>
    <property type="project" value="UniProtKB-KW"/>
</dbReference>
<feature type="coiled-coil region" evidence="7">
    <location>
        <begin position="261"/>
        <end position="298"/>
    </location>
</feature>
<dbReference type="PRINTS" id="PR01407">
    <property type="entry name" value="BUTYPHLNCDUF"/>
</dbReference>
<dbReference type="GO" id="GO:0045087">
    <property type="term" value="P:innate immune response"/>
    <property type="evidence" value="ECO:0007669"/>
    <property type="project" value="UniProtKB-KW"/>
</dbReference>
<dbReference type="InterPro" id="IPR043136">
    <property type="entry name" value="B30.2/SPRY_sf"/>
</dbReference>
<feature type="domain" description="B box-type" evidence="9">
    <location>
        <begin position="148"/>
        <end position="188"/>
    </location>
</feature>
<keyword evidence="2" id="KW-0479">Metal-binding</keyword>
<feature type="domain" description="B30.2/SPRY" evidence="10">
    <location>
        <begin position="377"/>
        <end position="568"/>
    </location>
</feature>
<reference evidence="12" key="1">
    <citation type="submission" date="2025-08" db="UniProtKB">
        <authorList>
            <consortium name="RefSeq"/>
        </authorList>
    </citation>
    <scope>IDENTIFICATION</scope>
</reference>
<dbReference type="InterPro" id="IPR006574">
    <property type="entry name" value="PRY"/>
</dbReference>
<evidence type="ECO:0000259" key="9">
    <source>
        <dbReference type="PROSITE" id="PS50119"/>
    </source>
</evidence>
<dbReference type="PROSITE" id="PS50188">
    <property type="entry name" value="B302_SPRY"/>
    <property type="match status" value="1"/>
</dbReference>
<evidence type="ECO:0000313" key="12">
    <source>
        <dbReference type="RefSeq" id="XP_030626626.1"/>
    </source>
</evidence>
<dbReference type="InterPro" id="IPR058030">
    <property type="entry name" value="TRIM8/14/16/25/29/45/65_CC"/>
</dbReference>
<keyword evidence="11" id="KW-1185">Reference proteome</keyword>
<evidence type="ECO:0000256" key="2">
    <source>
        <dbReference type="ARBA" id="ARBA00022723"/>
    </source>
</evidence>
<dbReference type="PROSITE" id="PS50089">
    <property type="entry name" value="ZF_RING_2"/>
    <property type="match status" value="1"/>
</dbReference>
<dbReference type="SMART" id="SM00336">
    <property type="entry name" value="BBOX"/>
    <property type="match status" value="1"/>
</dbReference>
<dbReference type="RefSeq" id="XP_030626626.1">
    <property type="nucleotide sequence ID" value="XM_030770766.1"/>
</dbReference>
<sequence>MAEVSLTTEDPLCCPVCLELLKDPVTIPCGHSYCMNCIRYYWDQDDQRRVYSCPQCRQNFTPRPVLNKNTTLAELVEKKRKIRLQAAHHAVCYAGPGDVECDICTGRKLKAVKSCLVCLVSFCETHLQPHYESPAYEKHKLVEASSRLQDRICSQHDKLMEIYCHTDQKMICYLCTMDEHKGHDTVSAAAERTEKQKQLREAQIKSQERVQEREKELQELKQTVTSLRISAQTAVEDSERIFTEMIDFIVRKCSEVTEQIRAKEKTEVSLAEDHMKKVEQEIAELRKRETELEQLSHTEDHIHFLQSFQSLSVQFNYKYLSSMTVNPVFSFEDVKKSVSEMKKSLEEFLTEERLKIPKEGRRHGQVASLSQISTDTAIFLSAEPKTREEFLQYFCQLTLDLNTAHRNLCLSDWSRKAIWTHTAQSYPDHPDRFDECWQILCRESLSRCCYWEVEWTGMVSIAVSYKGISRKGEGNECKFGHNDQSWSLDCSRSSYTFRHINNDTEIPINPSCSRVGVYLDHRAGTLSFYSVSDTMTLLHRVQTTFTQPLYAGFWSGIWSFGSIQILDL</sequence>
<dbReference type="InterPro" id="IPR051051">
    <property type="entry name" value="E3_ubiq-ligase_TRIM/RNF"/>
</dbReference>
<dbReference type="InterPro" id="IPR001870">
    <property type="entry name" value="B30.2/SPRY"/>
</dbReference>
<dbReference type="InterPro" id="IPR013320">
    <property type="entry name" value="ConA-like_dom_sf"/>
</dbReference>
<evidence type="ECO:0000256" key="3">
    <source>
        <dbReference type="ARBA" id="ARBA00022771"/>
    </source>
</evidence>
<dbReference type="PANTHER" id="PTHR25465:SF5">
    <property type="entry name" value="E3 UBIQUITIN_ISG15 LIGASE TRIM25-RELATED"/>
    <property type="match status" value="1"/>
</dbReference>